<proteinExistence type="predicted"/>
<organism evidence="2 3">
    <name type="scientific">Botryobasidium botryosum (strain FD-172 SS1)</name>
    <dbReference type="NCBI Taxonomy" id="930990"/>
    <lineage>
        <taxon>Eukaryota</taxon>
        <taxon>Fungi</taxon>
        <taxon>Dikarya</taxon>
        <taxon>Basidiomycota</taxon>
        <taxon>Agaricomycotina</taxon>
        <taxon>Agaricomycetes</taxon>
        <taxon>Cantharellales</taxon>
        <taxon>Botryobasidiaceae</taxon>
        <taxon>Botryobasidium</taxon>
    </lineage>
</organism>
<evidence type="ECO:0000313" key="3">
    <source>
        <dbReference type="Proteomes" id="UP000027195"/>
    </source>
</evidence>
<gene>
    <name evidence="2" type="ORF">BOTBODRAFT_618817</name>
</gene>
<evidence type="ECO:0000313" key="2">
    <source>
        <dbReference type="EMBL" id="KDQ21591.1"/>
    </source>
</evidence>
<dbReference type="HOGENOM" id="CLU_1175236_0_0_1"/>
<sequence length="236" mass="26753">MSVNLHIEAPDGLWLQTPSAPLADIRRLCRRPLKWLRFASYAICEAHTEIIPTFLIISTFRRILRFARIFGLRSLQFAAAKRRILFFAAKATVWIEAFRSSIISIWQILCPIPQVADAERTQSPSGPELRVTYRLCSLPSRPGRICARNQMDTTIFRRQEDVRGLPNVETQFRATEDPQLHMVPLPRFHVRRYLRMTGGILAITTMLGPPPPSDESGGETLEEISKQRDASTNGGG</sequence>
<dbReference type="InParanoid" id="A0A067NCR8"/>
<dbReference type="AlphaFoldDB" id="A0A067NCR8"/>
<name>A0A067NCR8_BOTB1</name>
<dbReference type="Proteomes" id="UP000027195">
    <property type="component" value="Unassembled WGS sequence"/>
</dbReference>
<feature type="region of interest" description="Disordered" evidence="1">
    <location>
        <begin position="207"/>
        <end position="236"/>
    </location>
</feature>
<protein>
    <submittedName>
        <fullName evidence="2">Uncharacterized protein</fullName>
    </submittedName>
</protein>
<evidence type="ECO:0000256" key="1">
    <source>
        <dbReference type="SAM" id="MobiDB-lite"/>
    </source>
</evidence>
<accession>A0A067NCR8</accession>
<dbReference type="EMBL" id="KL198016">
    <property type="protein sequence ID" value="KDQ21591.1"/>
    <property type="molecule type" value="Genomic_DNA"/>
</dbReference>
<reference evidence="3" key="1">
    <citation type="journal article" date="2014" name="Proc. Natl. Acad. Sci. U.S.A.">
        <title>Extensive sampling of basidiomycete genomes demonstrates inadequacy of the white-rot/brown-rot paradigm for wood decay fungi.</title>
        <authorList>
            <person name="Riley R."/>
            <person name="Salamov A.A."/>
            <person name="Brown D.W."/>
            <person name="Nagy L.G."/>
            <person name="Floudas D."/>
            <person name="Held B.W."/>
            <person name="Levasseur A."/>
            <person name="Lombard V."/>
            <person name="Morin E."/>
            <person name="Otillar R."/>
            <person name="Lindquist E.A."/>
            <person name="Sun H."/>
            <person name="LaButti K.M."/>
            <person name="Schmutz J."/>
            <person name="Jabbour D."/>
            <person name="Luo H."/>
            <person name="Baker S.E."/>
            <person name="Pisabarro A.G."/>
            <person name="Walton J.D."/>
            <person name="Blanchette R.A."/>
            <person name="Henrissat B."/>
            <person name="Martin F."/>
            <person name="Cullen D."/>
            <person name="Hibbett D.S."/>
            <person name="Grigoriev I.V."/>
        </authorList>
    </citation>
    <scope>NUCLEOTIDE SEQUENCE [LARGE SCALE GENOMIC DNA]</scope>
    <source>
        <strain evidence="3">FD-172 SS1</strain>
    </source>
</reference>
<keyword evidence="3" id="KW-1185">Reference proteome</keyword>